<gene>
    <name evidence="3" type="ORF">H920_06015</name>
</gene>
<feature type="region of interest" description="Disordered" evidence="1">
    <location>
        <begin position="58"/>
        <end position="160"/>
    </location>
</feature>
<protein>
    <submittedName>
        <fullName evidence="3">Uncharacterized protein</fullName>
    </submittedName>
</protein>
<organism evidence="3 4">
    <name type="scientific">Fukomys damarensis</name>
    <name type="common">Damaraland mole rat</name>
    <name type="synonym">Cryptomys damarensis</name>
    <dbReference type="NCBI Taxonomy" id="885580"/>
    <lineage>
        <taxon>Eukaryota</taxon>
        <taxon>Metazoa</taxon>
        <taxon>Chordata</taxon>
        <taxon>Craniata</taxon>
        <taxon>Vertebrata</taxon>
        <taxon>Euteleostomi</taxon>
        <taxon>Mammalia</taxon>
        <taxon>Eutheria</taxon>
        <taxon>Euarchontoglires</taxon>
        <taxon>Glires</taxon>
        <taxon>Rodentia</taxon>
        <taxon>Hystricomorpha</taxon>
        <taxon>Bathyergidae</taxon>
        <taxon>Fukomys</taxon>
    </lineage>
</organism>
<dbReference type="Proteomes" id="UP000028990">
    <property type="component" value="Unassembled WGS sequence"/>
</dbReference>
<sequence length="160" mass="16894">MSPGPQKLSEIFSALVLSVTMFLSLWLCRKQGACKAGSRCSTSNQNPVRQKINIAGPYSVGISDSQRSRTADELVPHSSGQLQNPGPGLHSQGDIIRLGRAWGRPPAPSSGAEPAVLASSSSPRGRPPQQIYGHHQGRSAAPARQASPSSPLFLSRHPPS</sequence>
<keyword evidence="2" id="KW-1133">Transmembrane helix</keyword>
<keyword evidence="4" id="KW-1185">Reference proteome</keyword>
<dbReference type="EMBL" id="KN122153">
    <property type="protein sequence ID" value="KFO32604.1"/>
    <property type="molecule type" value="Genomic_DNA"/>
</dbReference>
<feature type="compositionally biased region" description="Low complexity" evidence="1">
    <location>
        <begin position="138"/>
        <end position="151"/>
    </location>
</feature>
<dbReference type="AlphaFoldDB" id="A0A091DKF5"/>
<keyword evidence="2" id="KW-0472">Membrane</keyword>
<feature type="transmembrane region" description="Helical" evidence="2">
    <location>
        <begin position="12"/>
        <end position="29"/>
    </location>
</feature>
<accession>A0A091DKF5</accession>
<keyword evidence="2" id="KW-0812">Transmembrane</keyword>
<name>A0A091DKF5_FUKDA</name>
<reference evidence="3 4" key="1">
    <citation type="submission" date="2013-11" db="EMBL/GenBank/DDBJ databases">
        <title>The Damaraland mole rat (Fukomys damarensis) genome and evolution of African mole rats.</title>
        <authorList>
            <person name="Gladyshev V.N."/>
            <person name="Fang X."/>
        </authorList>
    </citation>
    <scope>NUCLEOTIDE SEQUENCE [LARGE SCALE GENOMIC DNA]</scope>
    <source>
        <tissue evidence="3">Liver</tissue>
    </source>
</reference>
<proteinExistence type="predicted"/>
<evidence type="ECO:0000256" key="1">
    <source>
        <dbReference type="SAM" id="MobiDB-lite"/>
    </source>
</evidence>
<evidence type="ECO:0000256" key="2">
    <source>
        <dbReference type="SAM" id="Phobius"/>
    </source>
</evidence>
<evidence type="ECO:0000313" key="4">
    <source>
        <dbReference type="Proteomes" id="UP000028990"/>
    </source>
</evidence>
<feature type="compositionally biased region" description="Basic and acidic residues" evidence="1">
    <location>
        <begin position="66"/>
        <end position="75"/>
    </location>
</feature>
<evidence type="ECO:0000313" key="3">
    <source>
        <dbReference type="EMBL" id="KFO32604.1"/>
    </source>
</evidence>